<dbReference type="eggNOG" id="KOG1339">
    <property type="taxonomic scope" value="Eukaryota"/>
</dbReference>
<dbReference type="Proteomes" id="UP000009168">
    <property type="component" value="Unassembled WGS sequence"/>
</dbReference>
<organism evidence="10 11">
    <name type="scientific">Tetrahymena thermophila (strain SB210)</name>
    <dbReference type="NCBI Taxonomy" id="312017"/>
    <lineage>
        <taxon>Eukaryota</taxon>
        <taxon>Sar</taxon>
        <taxon>Alveolata</taxon>
        <taxon>Ciliophora</taxon>
        <taxon>Intramacronucleata</taxon>
        <taxon>Oligohymenophorea</taxon>
        <taxon>Hymenostomatida</taxon>
        <taxon>Tetrahymenina</taxon>
        <taxon>Tetrahymenidae</taxon>
        <taxon>Tetrahymena</taxon>
    </lineage>
</organism>
<dbReference type="InParanoid" id="I7MHX9"/>
<dbReference type="STRING" id="312017.I7MHX9"/>
<evidence type="ECO:0000259" key="9">
    <source>
        <dbReference type="PROSITE" id="PS51767"/>
    </source>
</evidence>
<dbReference type="CDD" id="cd05471">
    <property type="entry name" value="pepsin_like"/>
    <property type="match status" value="1"/>
</dbReference>
<evidence type="ECO:0000256" key="4">
    <source>
        <dbReference type="ARBA" id="ARBA00022801"/>
    </source>
</evidence>
<gene>
    <name evidence="10" type="ORF">TTHERM_00561530</name>
</gene>
<evidence type="ECO:0000313" key="11">
    <source>
        <dbReference type="Proteomes" id="UP000009168"/>
    </source>
</evidence>
<keyword evidence="2 10" id="KW-0645">Protease</keyword>
<dbReference type="PANTHER" id="PTHR47966:SF51">
    <property type="entry name" value="BETA-SITE APP-CLEAVING ENZYME, ISOFORM A-RELATED"/>
    <property type="match status" value="1"/>
</dbReference>
<proteinExistence type="inferred from homology"/>
<dbReference type="InterPro" id="IPR033121">
    <property type="entry name" value="PEPTIDASE_A1"/>
</dbReference>
<name>I7MHX9_TETTS</name>
<evidence type="ECO:0000256" key="1">
    <source>
        <dbReference type="ARBA" id="ARBA00007447"/>
    </source>
</evidence>
<dbReference type="InterPro" id="IPR021109">
    <property type="entry name" value="Peptidase_aspartic_dom_sf"/>
</dbReference>
<feature type="active site" evidence="5">
    <location>
        <position position="267"/>
    </location>
</feature>
<dbReference type="SUPFAM" id="SSF50630">
    <property type="entry name" value="Acid proteases"/>
    <property type="match status" value="1"/>
</dbReference>
<keyword evidence="11" id="KW-1185">Reference proteome</keyword>
<feature type="disulfide bond" evidence="6">
    <location>
        <begin position="89"/>
        <end position="96"/>
    </location>
</feature>
<protein>
    <submittedName>
        <fullName evidence="10">Eukaryotic aspartyl protease</fullName>
    </submittedName>
</protein>
<keyword evidence="4" id="KW-0378">Hydrolase</keyword>
<keyword evidence="8" id="KW-0732">Signal</keyword>
<dbReference type="PROSITE" id="PS51767">
    <property type="entry name" value="PEPTIDASE_A1"/>
    <property type="match status" value="1"/>
</dbReference>
<dbReference type="KEGG" id="tet:TTHERM_00561530"/>
<evidence type="ECO:0000256" key="3">
    <source>
        <dbReference type="ARBA" id="ARBA00022750"/>
    </source>
</evidence>
<keyword evidence="7" id="KW-0472">Membrane</keyword>
<feature type="active site" evidence="5">
    <location>
        <position position="76"/>
    </location>
</feature>
<sequence>MRFLLVLSLALSFQISFQNMITIPLAKQEANNESVKQNRSFLQSYSVDSLVNNQQMSYYGTIQVGSQNQTFKVIFDTGSYQLWLPSKNCIQSDYNCKGLNGYYDCSASNGCSLSATQKTLSYGKGQVSGYIATTTVGVCGLQQVKQSFLLVQLAQDFSNIQADGLLGLGLYDSYNDNGNSFVTNMKNSGIIQEEMFSFYLGFGKSDSQLIFGGFDPKKVADSSQIYFHPVILYGQQGYQRWSIRVQVVNFKTFSYTLNAVNNFAIVDSGTSLILLNSDMYKQFVTYLIQNYKVYQTQDGYYYTSCSTSLPNINFILNDKDGIQRQYSIPSSFYYIKTQGQCIIGISSLPPSVGISDVQIILGDIFMRRYVSLFSYKNQTVGLTLSVADPDDDYTNSPLEGWQIALIVIGGLLIIGVVSFCLYRKAKERRERNRNYLNQQLLSNQNQQQNYFQGQGVAIGGNYQNQNNYQQQQNYFQGQGVLIGGGINNNQNIVYGQPVQG</sequence>
<dbReference type="AlphaFoldDB" id="I7MHX9"/>
<evidence type="ECO:0000256" key="5">
    <source>
        <dbReference type="PIRSR" id="PIRSR601461-1"/>
    </source>
</evidence>
<keyword evidence="3" id="KW-0064">Aspartyl protease</keyword>
<dbReference type="EMBL" id="GG662808">
    <property type="protein sequence ID" value="EAR89962.2"/>
    <property type="molecule type" value="Genomic_DNA"/>
</dbReference>
<keyword evidence="7" id="KW-1133">Transmembrane helix</keyword>
<dbReference type="Pfam" id="PF00026">
    <property type="entry name" value="Asp"/>
    <property type="match status" value="1"/>
</dbReference>
<dbReference type="PANTHER" id="PTHR47966">
    <property type="entry name" value="BETA-SITE APP-CLEAVING ENZYME, ISOFORM A-RELATED"/>
    <property type="match status" value="1"/>
</dbReference>
<comment type="similarity">
    <text evidence="1">Belongs to the peptidase A1 family.</text>
</comment>
<reference evidence="11" key="1">
    <citation type="journal article" date="2006" name="PLoS Biol.">
        <title>Macronuclear genome sequence of the ciliate Tetrahymena thermophila, a model eukaryote.</title>
        <authorList>
            <person name="Eisen J.A."/>
            <person name="Coyne R.S."/>
            <person name="Wu M."/>
            <person name="Wu D."/>
            <person name="Thiagarajan M."/>
            <person name="Wortman J.R."/>
            <person name="Badger J.H."/>
            <person name="Ren Q."/>
            <person name="Amedeo P."/>
            <person name="Jones K.M."/>
            <person name="Tallon L.J."/>
            <person name="Delcher A.L."/>
            <person name="Salzberg S.L."/>
            <person name="Silva J.C."/>
            <person name="Haas B.J."/>
            <person name="Majoros W.H."/>
            <person name="Farzad M."/>
            <person name="Carlton J.M."/>
            <person name="Smith R.K. Jr."/>
            <person name="Garg J."/>
            <person name="Pearlman R.E."/>
            <person name="Karrer K.M."/>
            <person name="Sun L."/>
            <person name="Manning G."/>
            <person name="Elde N.C."/>
            <person name="Turkewitz A.P."/>
            <person name="Asai D.J."/>
            <person name="Wilkes D.E."/>
            <person name="Wang Y."/>
            <person name="Cai H."/>
            <person name="Collins K."/>
            <person name="Stewart B.A."/>
            <person name="Lee S.R."/>
            <person name="Wilamowska K."/>
            <person name="Weinberg Z."/>
            <person name="Ruzzo W.L."/>
            <person name="Wloga D."/>
            <person name="Gaertig J."/>
            <person name="Frankel J."/>
            <person name="Tsao C.-C."/>
            <person name="Gorovsky M.A."/>
            <person name="Keeling P.J."/>
            <person name="Waller R.F."/>
            <person name="Patron N.J."/>
            <person name="Cherry J.M."/>
            <person name="Stover N.A."/>
            <person name="Krieger C.J."/>
            <person name="del Toro C."/>
            <person name="Ryder H.F."/>
            <person name="Williamson S.C."/>
            <person name="Barbeau R.A."/>
            <person name="Hamilton E.P."/>
            <person name="Orias E."/>
        </authorList>
    </citation>
    <scope>NUCLEOTIDE SEQUENCE [LARGE SCALE GENOMIC DNA]</scope>
    <source>
        <strain evidence="11">SB210</strain>
    </source>
</reference>
<keyword evidence="7" id="KW-0812">Transmembrane</keyword>
<dbReference type="InterPro" id="IPR034164">
    <property type="entry name" value="Pepsin-like_dom"/>
</dbReference>
<evidence type="ECO:0000256" key="8">
    <source>
        <dbReference type="SAM" id="SignalP"/>
    </source>
</evidence>
<evidence type="ECO:0000256" key="7">
    <source>
        <dbReference type="SAM" id="Phobius"/>
    </source>
</evidence>
<keyword evidence="6" id="KW-1015">Disulfide bond</keyword>
<feature type="chain" id="PRO_5003712369" evidence="8">
    <location>
        <begin position="19"/>
        <end position="500"/>
    </location>
</feature>
<evidence type="ECO:0000313" key="10">
    <source>
        <dbReference type="EMBL" id="EAR89962.2"/>
    </source>
</evidence>
<evidence type="ECO:0000256" key="6">
    <source>
        <dbReference type="PIRSR" id="PIRSR601461-2"/>
    </source>
</evidence>
<accession>I7MHX9</accession>
<feature type="signal peptide" evidence="8">
    <location>
        <begin position="1"/>
        <end position="18"/>
    </location>
</feature>
<dbReference type="InterPro" id="IPR001461">
    <property type="entry name" value="Aspartic_peptidase_A1"/>
</dbReference>
<dbReference type="GO" id="GO:0004190">
    <property type="term" value="F:aspartic-type endopeptidase activity"/>
    <property type="evidence" value="ECO:0007669"/>
    <property type="project" value="UniProtKB-KW"/>
</dbReference>
<feature type="domain" description="Peptidase A1" evidence="9">
    <location>
        <begin position="58"/>
        <end position="383"/>
    </location>
</feature>
<feature type="transmembrane region" description="Helical" evidence="7">
    <location>
        <begin position="401"/>
        <end position="422"/>
    </location>
</feature>
<evidence type="ECO:0000256" key="2">
    <source>
        <dbReference type="ARBA" id="ARBA00022670"/>
    </source>
</evidence>
<dbReference type="OrthoDB" id="422879at2759"/>
<dbReference type="GeneID" id="7834919"/>
<dbReference type="GO" id="GO:0006508">
    <property type="term" value="P:proteolysis"/>
    <property type="evidence" value="ECO:0007669"/>
    <property type="project" value="UniProtKB-KW"/>
</dbReference>
<dbReference type="Gene3D" id="2.40.70.10">
    <property type="entry name" value="Acid Proteases"/>
    <property type="match status" value="2"/>
</dbReference>
<dbReference type="RefSeq" id="XP_001010207.2">
    <property type="nucleotide sequence ID" value="XM_001010207.2"/>
</dbReference>
<dbReference type="PRINTS" id="PR00792">
    <property type="entry name" value="PEPSIN"/>
</dbReference>